<dbReference type="Pfam" id="PF01435">
    <property type="entry name" value="Peptidase_M48"/>
    <property type="match status" value="1"/>
</dbReference>
<organism evidence="10 11">
    <name type="scientific">Leptothrix discophora</name>
    <dbReference type="NCBI Taxonomy" id="89"/>
    <lineage>
        <taxon>Bacteria</taxon>
        <taxon>Pseudomonadati</taxon>
        <taxon>Pseudomonadota</taxon>
        <taxon>Betaproteobacteria</taxon>
        <taxon>Burkholderiales</taxon>
        <taxon>Sphaerotilaceae</taxon>
        <taxon>Leptothrix</taxon>
    </lineage>
</organism>
<dbReference type="InterPro" id="IPR001915">
    <property type="entry name" value="Peptidase_M48"/>
</dbReference>
<keyword evidence="8" id="KW-0732">Signal</keyword>
<dbReference type="EMBL" id="JAUZEE010000010">
    <property type="protein sequence ID" value="MDP4302214.1"/>
    <property type="molecule type" value="Genomic_DNA"/>
</dbReference>
<keyword evidence="7 10" id="KW-0482">Metalloprotease</keyword>
<proteinExistence type="predicted"/>
<evidence type="ECO:0000256" key="1">
    <source>
        <dbReference type="ARBA" id="ARBA00001947"/>
    </source>
</evidence>
<feature type="signal peptide" evidence="8">
    <location>
        <begin position="1"/>
        <end position="27"/>
    </location>
</feature>
<comment type="cofactor">
    <cofactor evidence="2">
        <name>thiamine diphosphate</name>
        <dbReference type="ChEBI" id="CHEBI:58937"/>
    </cofactor>
</comment>
<dbReference type="PROSITE" id="PS00801">
    <property type="entry name" value="TRANSKETOLASE_1"/>
    <property type="match status" value="1"/>
</dbReference>
<dbReference type="Gene3D" id="3.30.2010.10">
    <property type="entry name" value="Metalloproteases ('zincins'), catalytic domain"/>
    <property type="match status" value="1"/>
</dbReference>
<evidence type="ECO:0000256" key="8">
    <source>
        <dbReference type="SAM" id="SignalP"/>
    </source>
</evidence>
<evidence type="ECO:0000256" key="4">
    <source>
        <dbReference type="ARBA" id="ARBA00022723"/>
    </source>
</evidence>
<evidence type="ECO:0000259" key="9">
    <source>
        <dbReference type="Pfam" id="PF01435"/>
    </source>
</evidence>
<reference evidence="10 11" key="1">
    <citation type="submission" date="2023-08" db="EMBL/GenBank/DDBJ databases">
        <authorList>
            <person name="Roldan D.M."/>
            <person name="Menes R.J."/>
        </authorList>
    </citation>
    <scope>NUCLEOTIDE SEQUENCE [LARGE SCALE GENOMIC DNA]</scope>
    <source>
        <strain evidence="10 11">CCM 2812</strain>
    </source>
</reference>
<keyword evidence="5 10" id="KW-0378">Hydrolase</keyword>
<evidence type="ECO:0000256" key="2">
    <source>
        <dbReference type="ARBA" id="ARBA00001964"/>
    </source>
</evidence>
<evidence type="ECO:0000313" key="11">
    <source>
        <dbReference type="Proteomes" id="UP001235760"/>
    </source>
</evidence>
<evidence type="ECO:0000313" key="10">
    <source>
        <dbReference type="EMBL" id="MDP4302214.1"/>
    </source>
</evidence>
<name>A0ABT9G6W3_LEPDI</name>
<keyword evidence="6" id="KW-0862">Zinc</keyword>
<protein>
    <submittedName>
        <fullName evidence="10">M48 family metalloprotease</fullName>
        <ecNumber evidence="10">3.4.24.-</ecNumber>
    </submittedName>
</protein>
<evidence type="ECO:0000256" key="5">
    <source>
        <dbReference type="ARBA" id="ARBA00022801"/>
    </source>
</evidence>
<evidence type="ECO:0000256" key="6">
    <source>
        <dbReference type="ARBA" id="ARBA00022833"/>
    </source>
</evidence>
<sequence length="526" mass="56098">MPLPSPRTALIAASLASLLWAVPVPQAAMAQGASALPALGDEAGDELSVPAEARLGERIMQQLRRDPDVVDDPLLVEYIERIWGPLLNAAKARGDITEDLAQHLAWQTFIVRDRTINAFALPGGHVGVHMGLLAMTASRDELASVLAHEMSHVSQRHIARMMSSNRRSSMLALASTVLGILALSRSPDAAQALVFGGQAAAIQGQLNFSRDMEREADRIGSGILQSAGYDGIGMVGMFERMASASRLTDNNAFPYLRSHPLTGERIADARNRLGIDAAAQPSMTLGSGGPAAAWLHAAMQGRSRALMDTRDATEQQLAALTLPTAREPASLAVASTVALAATQVKQWARADAALARARQLAAPFESATRAVVVMQLESLQARGDHAAALALLQSPDGARVDDGSRAGMMVASQVLIDAQPHVAVAGERLRRQVDALQVWVSGHPDDAGAWDHLSQLQRARGQSLAALRAEAEAHAAVGDWQGASDRLRAGQRQSAQDPIEGAVIDARLRVVEQRRRQQLLDERRGE</sequence>
<dbReference type="InterPro" id="IPR051156">
    <property type="entry name" value="Mito/Outer_Membr_Metalloprot"/>
</dbReference>
<keyword evidence="11" id="KW-1185">Reference proteome</keyword>
<comment type="cofactor">
    <cofactor evidence="1">
        <name>Zn(2+)</name>
        <dbReference type="ChEBI" id="CHEBI:29105"/>
    </cofactor>
</comment>
<accession>A0ABT9G6W3</accession>
<feature type="domain" description="Peptidase M48" evidence="9">
    <location>
        <begin position="104"/>
        <end position="272"/>
    </location>
</feature>
<dbReference type="PANTHER" id="PTHR22726">
    <property type="entry name" value="METALLOENDOPEPTIDASE OMA1"/>
    <property type="match status" value="1"/>
</dbReference>
<comment type="caution">
    <text evidence="10">The sequence shown here is derived from an EMBL/GenBank/DDBJ whole genome shotgun (WGS) entry which is preliminary data.</text>
</comment>
<feature type="chain" id="PRO_5045883443" evidence="8">
    <location>
        <begin position="28"/>
        <end position="526"/>
    </location>
</feature>
<dbReference type="Proteomes" id="UP001235760">
    <property type="component" value="Unassembled WGS sequence"/>
</dbReference>
<dbReference type="PANTHER" id="PTHR22726:SF1">
    <property type="entry name" value="METALLOENDOPEPTIDASE OMA1, MITOCHONDRIAL"/>
    <property type="match status" value="1"/>
</dbReference>
<dbReference type="GO" id="GO:0008237">
    <property type="term" value="F:metallopeptidase activity"/>
    <property type="evidence" value="ECO:0007669"/>
    <property type="project" value="UniProtKB-KW"/>
</dbReference>
<keyword evidence="4" id="KW-0479">Metal-binding</keyword>
<gene>
    <name evidence="10" type="ORF">Q8X39_16380</name>
</gene>
<dbReference type="InterPro" id="IPR049557">
    <property type="entry name" value="Transketolase_CS"/>
</dbReference>
<dbReference type="EC" id="3.4.24.-" evidence="10"/>
<dbReference type="RefSeq" id="WP_305750757.1">
    <property type="nucleotide sequence ID" value="NZ_JAUZEE010000010.1"/>
</dbReference>
<evidence type="ECO:0000256" key="3">
    <source>
        <dbReference type="ARBA" id="ARBA00022670"/>
    </source>
</evidence>
<keyword evidence="3" id="KW-0645">Protease</keyword>
<evidence type="ECO:0000256" key="7">
    <source>
        <dbReference type="ARBA" id="ARBA00023049"/>
    </source>
</evidence>